<dbReference type="OrthoDB" id="1281297at2759"/>
<accession>A0A6P6UJQ6</accession>
<evidence type="ECO:0000313" key="3">
    <source>
        <dbReference type="RefSeq" id="XP_027090713.1"/>
    </source>
</evidence>
<gene>
    <name evidence="3" type="primary">LOC113711726</name>
</gene>
<reference evidence="2" key="1">
    <citation type="journal article" date="2025" name="Foods">
        <title>Unveiling the Microbial Signatures of Arabica Coffee Cherries: Insights into Ripeness Specific Diversity, Functional Traits, and Implications for Quality and Safety.</title>
        <authorList>
            <consortium name="RefSeq"/>
            <person name="Tenea G.N."/>
            <person name="Cifuentes V."/>
            <person name="Reyes P."/>
            <person name="Cevallos-Vallejos M."/>
        </authorList>
    </citation>
    <scope>NUCLEOTIDE SEQUENCE [LARGE SCALE GENOMIC DNA]</scope>
</reference>
<keyword evidence="2" id="KW-1185">Reference proteome</keyword>
<protein>
    <submittedName>
        <fullName evidence="3">Protein TAP1-like</fullName>
    </submittedName>
</protein>
<organism evidence="2 3">
    <name type="scientific">Coffea arabica</name>
    <name type="common">Arabian coffee</name>
    <dbReference type="NCBI Taxonomy" id="13443"/>
    <lineage>
        <taxon>Eukaryota</taxon>
        <taxon>Viridiplantae</taxon>
        <taxon>Streptophyta</taxon>
        <taxon>Embryophyta</taxon>
        <taxon>Tracheophyta</taxon>
        <taxon>Spermatophyta</taxon>
        <taxon>Magnoliopsida</taxon>
        <taxon>eudicotyledons</taxon>
        <taxon>Gunneridae</taxon>
        <taxon>Pentapetalae</taxon>
        <taxon>asterids</taxon>
        <taxon>lamiids</taxon>
        <taxon>Gentianales</taxon>
        <taxon>Rubiaceae</taxon>
        <taxon>Ixoroideae</taxon>
        <taxon>Gardenieae complex</taxon>
        <taxon>Bertiereae - Coffeeae clade</taxon>
        <taxon>Coffeeae</taxon>
        <taxon>Coffea</taxon>
    </lineage>
</organism>
<sequence>MCHANSNKGQKSYTTPGLRTKTKKKKIMEGTGKHAVTVMVMMMALLLWGCLMMMSGAEAHIEKGGCLEGCLEGCKHSGISPLRCFKYCEKHCGSLSPSFAAGGQKQQPPPPPPAGHHYCNLGCMFEKCSKFHDDEAKEEACALDCKNHVCKPANS</sequence>
<reference evidence="3" key="2">
    <citation type="submission" date="2025-08" db="UniProtKB">
        <authorList>
            <consortium name="RefSeq"/>
        </authorList>
    </citation>
    <scope>IDENTIFICATION</scope>
    <source>
        <tissue evidence="3">Leaves</tissue>
    </source>
</reference>
<feature type="compositionally biased region" description="Polar residues" evidence="1">
    <location>
        <begin position="1"/>
        <end position="17"/>
    </location>
</feature>
<name>A0A6P6UJQ6_COFAR</name>
<evidence type="ECO:0000256" key="1">
    <source>
        <dbReference type="SAM" id="MobiDB-lite"/>
    </source>
</evidence>
<dbReference type="AlphaFoldDB" id="A0A6P6UJQ6"/>
<dbReference type="GeneID" id="113711726"/>
<dbReference type="Proteomes" id="UP001652660">
    <property type="component" value="Chromosome 10e"/>
</dbReference>
<dbReference type="RefSeq" id="XP_027090713.1">
    <property type="nucleotide sequence ID" value="XM_027234912.2"/>
</dbReference>
<proteinExistence type="predicted"/>
<evidence type="ECO:0000313" key="2">
    <source>
        <dbReference type="Proteomes" id="UP001652660"/>
    </source>
</evidence>
<feature type="region of interest" description="Disordered" evidence="1">
    <location>
        <begin position="1"/>
        <end position="26"/>
    </location>
</feature>